<feature type="transmembrane region" description="Helical" evidence="5">
    <location>
        <begin position="20"/>
        <end position="42"/>
    </location>
</feature>
<dbReference type="InterPro" id="IPR018499">
    <property type="entry name" value="Tetraspanin/Peripherin"/>
</dbReference>
<evidence type="ECO:0000256" key="1">
    <source>
        <dbReference type="ARBA" id="ARBA00004141"/>
    </source>
</evidence>
<dbReference type="PANTHER" id="PTHR19282:SF534">
    <property type="entry name" value="TETRASPANIN FAMILY-RELATED"/>
    <property type="match status" value="1"/>
</dbReference>
<reference evidence="6 7" key="1">
    <citation type="submission" date="2024-02" db="EMBL/GenBank/DDBJ databases">
        <authorList>
            <person name="Daric V."/>
            <person name="Darras S."/>
        </authorList>
    </citation>
    <scope>NUCLEOTIDE SEQUENCE [LARGE SCALE GENOMIC DNA]</scope>
</reference>
<dbReference type="Proteomes" id="UP001642483">
    <property type="component" value="Unassembled WGS sequence"/>
</dbReference>
<dbReference type="Pfam" id="PF00335">
    <property type="entry name" value="Tetraspanin"/>
    <property type="match status" value="1"/>
</dbReference>
<evidence type="ECO:0000256" key="3">
    <source>
        <dbReference type="ARBA" id="ARBA00022989"/>
    </source>
</evidence>
<keyword evidence="3 5" id="KW-1133">Transmembrane helix</keyword>
<accession>A0ABP0GN09</accession>
<keyword evidence="2 5" id="KW-0812">Transmembrane</keyword>
<comment type="caution">
    <text evidence="6">The sequence shown here is derived from an EMBL/GenBank/DDBJ whole genome shotgun (WGS) entry which is preliminary data.</text>
</comment>
<dbReference type="Gene3D" id="1.10.1450.10">
    <property type="entry name" value="Tetraspanin"/>
    <property type="match status" value="1"/>
</dbReference>
<proteinExistence type="predicted"/>
<dbReference type="SUPFAM" id="SSF48652">
    <property type="entry name" value="Tetraspanin"/>
    <property type="match status" value="1"/>
</dbReference>
<dbReference type="PRINTS" id="PR00259">
    <property type="entry name" value="TMFOUR"/>
</dbReference>
<protein>
    <recommendedName>
        <fullName evidence="8">Tetraspanin</fullName>
    </recommendedName>
</protein>
<evidence type="ECO:0008006" key="8">
    <source>
        <dbReference type="Google" id="ProtNLM"/>
    </source>
</evidence>
<evidence type="ECO:0000256" key="4">
    <source>
        <dbReference type="ARBA" id="ARBA00023136"/>
    </source>
</evidence>
<evidence type="ECO:0000313" key="6">
    <source>
        <dbReference type="EMBL" id="CAK8693110.1"/>
    </source>
</evidence>
<name>A0ABP0GN09_CLALP</name>
<evidence type="ECO:0000256" key="2">
    <source>
        <dbReference type="ARBA" id="ARBA00022692"/>
    </source>
</evidence>
<evidence type="ECO:0000256" key="5">
    <source>
        <dbReference type="SAM" id="Phobius"/>
    </source>
</evidence>
<sequence>MLTPAKYPCFADNKCMVNCYCILIGIVFLIEIAGGITAIVFMNQIESSFKTGIEKALMDYNPSVENPIDKAQLELGCCGGISFNDWFDSPWATNVRQCGPGLQNGTTVPYSCCRPGTGKDLDDPRKHQWDQDVCFCGDNLDVTNVNSEGCLDILFGKSGQTLRYLLIAAFGMAATQLAGILISVCIYRKLREISIARRHY</sequence>
<organism evidence="6 7">
    <name type="scientific">Clavelina lepadiformis</name>
    <name type="common">Light-bulb sea squirt</name>
    <name type="synonym">Ascidia lepadiformis</name>
    <dbReference type="NCBI Taxonomy" id="159417"/>
    <lineage>
        <taxon>Eukaryota</taxon>
        <taxon>Metazoa</taxon>
        <taxon>Chordata</taxon>
        <taxon>Tunicata</taxon>
        <taxon>Ascidiacea</taxon>
        <taxon>Aplousobranchia</taxon>
        <taxon>Clavelinidae</taxon>
        <taxon>Clavelina</taxon>
    </lineage>
</organism>
<keyword evidence="4 5" id="KW-0472">Membrane</keyword>
<gene>
    <name evidence="6" type="ORF">CVLEPA_LOCUS26436</name>
</gene>
<feature type="transmembrane region" description="Helical" evidence="5">
    <location>
        <begin position="164"/>
        <end position="187"/>
    </location>
</feature>
<evidence type="ECO:0000313" key="7">
    <source>
        <dbReference type="Proteomes" id="UP001642483"/>
    </source>
</evidence>
<dbReference type="PANTHER" id="PTHR19282">
    <property type="entry name" value="TETRASPANIN"/>
    <property type="match status" value="1"/>
</dbReference>
<comment type="subcellular location">
    <subcellularLocation>
        <location evidence="1">Membrane</location>
        <topology evidence="1">Multi-pass membrane protein</topology>
    </subcellularLocation>
</comment>
<keyword evidence="7" id="KW-1185">Reference proteome</keyword>
<dbReference type="EMBL" id="CAWYQH010000130">
    <property type="protein sequence ID" value="CAK8693110.1"/>
    <property type="molecule type" value="Genomic_DNA"/>
</dbReference>
<dbReference type="InterPro" id="IPR008952">
    <property type="entry name" value="Tetraspanin_EC2_sf"/>
</dbReference>